<dbReference type="HOGENOM" id="CLU_050503_0_0_4"/>
<accession>C4GJ64</accession>
<gene>
    <name evidence="1" type="ORF">GCWU000324_02085</name>
</gene>
<organism evidence="1 2">
    <name type="scientific">Kingella oralis ATCC 51147</name>
    <dbReference type="NCBI Taxonomy" id="629741"/>
    <lineage>
        <taxon>Bacteria</taxon>
        <taxon>Pseudomonadati</taxon>
        <taxon>Pseudomonadota</taxon>
        <taxon>Betaproteobacteria</taxon>
        <taxon>Neisseriales</taxon>
        <taxon>Neisseriaceae</taxon>
        <taxon>Kingella</taxon>
    </lineage>
</organism>
<comment type="caution">
    <text evidence="1">The sequence shown here is derived from an EMBL/GenBank/DDBJ whole genome shotgun (WGS) entry which is preliminary data.</text>
</comment>
<reference evidence="1" key="1">
    <citation type="submission" date="2009-04" db="EMBL/GenBank/DDBJ databases">
        <authorList>
            <person name="Weinstock G."/>
            <person name="Sodergren E."/>
            <person name="Clifton S."/>
            <person name="Fulton L."/>
            <person name="Fulton B."/>
            <person name="Courtney L."/>
            <person name="Fronick C."/>
            <person name="Harrison M."/>
            <person name="Strong C."/>
            <person name="Farmer C."/>
            <person name="Delahaunty K."/>
            <person name="Markovic C."/>
            <person name="Hall O."/>
            <person name="Minx P."/>
            <person name="Tomlinson C."/>
            <person name="Mitreva M."/>
            <person name="Nelson J."/>
            <person name="Hou S."/>
            <person name="Wollam A."/>
            <person name="Pepin K.H."/>
            <person name="Johnson M."/>
            <person name="Bhonagiri V."/>
            <person name="Nash W.E."/>
            <person name="Warren W."/>
            <person name="Chinwalla A."/>
            <person name="Mardis E.R."/>
            <person name="Wilson R.K."/>
        </authorList>
    </citation>
    <scope>NUCLEOTIDE SEQUENCE [LARGE SCALE GENOMIC DNA]</scope>
    <source>
        <strain evidence="1">ATCC 51147</strain>
    </source>
</reference>
<evidence type="ECO:0000313" key="1">
    <source>
        <dbReference type="EMBL" id="EEP67835.1"/>
    </source>
</evidence>
<dbReference type="OrthoDB" id="9809725at2"/>
<dbReference type="SUPFAM" id="SSF55729">
    <property type="entry name" value="Acyl-CoA N-acyltransferases (Nat)"/>
    <property type="match status" value="1"/>
</dbReference>
<dbReference type="Proteomes" id="UP000003009">
    <property type="component" value="Unassembled WGS sequence"/>
</dbReference>
<dbReference type="AlphaFoldDB" id="C4GJ64"/>
<dbReference type="InterPro" id="IPR016181">
    <property type="entry name" value="Acyl_CoA_acyltransferase"/>
</dbReference>
<name>C4GJ64_9NEIS</name>
<protein>
    <recommendedName>
        <fullName evidence="3">BioF2-like acetyltransferase domain-containing protein</fullName>
    </recommendedName>
</protein>
<dbReference type="RefSeq" id="WP_003797029.1">
    <property type="nucleotide sequence ID" value="NZ_GG665872.1"/>
</dbReference>
<dbReference type="STRING" id="629741.GCWU000324_02085"/>
<proteinExistence type="predicted"/>
<dbReference type="GeneID" id="84905968"/>
<evidence type="ECO:0008006" key="3">
    <source>
        <dbReference type="Google" id="ProtNLM"/>
    </source>
</evidence>
<sequence length="356" mass="39986">MNLNDGLRELFREIPAQALVANDRSEKQFSDGLLFACTQGTAAQAWTVSLYAALVQTGRDELVKLPRFQAALLRVLIALLAAVFRLGRIDKTVGVQNFGLTTNLYDAAFLQRRPAGLRAAACAVRPRTAIIIRSLNAVHHQDFMNDLAAYGWQFLLMRQVYLSDSWAQIAPHRDSKNDMKLLADGRYRFRRLTALCPDADFQAAYLFYNQLYLGKYSQGNVQFTARFLREAVSRGLLDLFLLEHSADGAAAGCVGVISENGVLTAPVLGYDLALPQSEGLYRRLSMFIARYCAERGLRQHWSSGAAQFKKSRGAVAELEYTAVYTRHLPFYQRMIWAGLVKLSNGLYRKILEENEL</sequence>
<evidence type="ECO:0000313" key="2">
    <source>
        <dbReference type="Proteomes" id="UP000003009"/>
    </source>
</evidence>
<dbReference type="EMBL" id="ACJW02000003">
    <property type="protein sequence ID" value="EEP67835.1"/>
    <property type="molecule type" value="Genomic_DNA"/>
</dbReference>
<keyword evidence="2" id="KW-1185">Reference proteome</keyword>